<proteinExistence type="predicted"/>
<gene>
    <name evidence="2" type="ORF">EYF80_025204</name>
</gene>
<dbReference type="Proteomes" id="UP000314294">
    <property type="component" value="Unassembled WGS sequence"/>
</dbReference>
<organism evidence="2 3">
    <name type="scientific">Liparis tanakae</name>
    <name type="common">Tanaka's snailfish</name>
    <dbReference type="NCBI Taxonomy" id="230148"/>
    <lineage>
        <taxon>Eukaryota</taxon>
        <taxon>Metazoa</taxon>
        <taxon>Chordata</taxon>
        <taxon>Craniata</taxon>
        <taxon>Vertebrata</taxon>
        <taxon>Euteleostomi</taxon>
        <taxon>Actinopterygii</taxon>
        <taxon>Neopterygii</taxon>
        <taxon>Teleostei</taxon>
        <taxon>Neoteleostei</taxon>
        <taxon>Acanthomorphata</taxon>
        <taxon>Eupercaria</taxon>
        <taxon>Perciformes</taxon>
        <taxon>Cottioidei</taxon>
        <taxon>Cottales</taxon>
        <taxon>Liparidae</taxon>
        <taxon>Liparis</taxon>
    </lineage>
</organism>
<sequence>MLLSACSKSSVCRMFSGASLPGAHYTQKGRGASSIFLRPLLAKSVLRRDAFRAGSVGHNASDRERGKGGSACAVLNKEEGDPDITVTTLSDTSMKKEPTSDEIHQHSMSVSAVH</sequence>
<feature type="region of interest" description="Disordered" evidence="1">
    <location>
        <begin position="56"/>
        <end position="114"/>
    </location>
</feature>
<evidence type="ECO:0000313" key="3">
    <source>
        <dbReference type="Proteomes" id="UP000314294"/>
    </source>
</evidence>
<evidence type="ECO:0000256" key="1">
    <source>
        <dbReference type="SAM" id="MobiDB-lite"/>
    </source>
</evidence>
<comment type="caution">
    <text evidence="2">The sequence shown here is derived from an EMBL/GenBank/DDBJ whole genome shotgun (WGS) entry which is preliminary data.</text>
</comment>
<keyword evidence="3" id="KW-1185">Reference proteome</keyword>
<dbReference type="EMBL" id="SRLO01000250">
    <property type="protein sequence ID" value="TNN64577.1"/>
    <property type="molecule type" value="Genomic_DNA"/>
</dbReference>
<evidence type="ECO:0000313" key="2">
    <source>
        <dbReference type="EMBL" id="TNN64577.1"/>
    </source>
</evidence>
<dbReference type="AlphaFoldDB" id="A0A4Z2HFC8"/>
<reference evidence="2 3" key="1">
    <citation type="submission" date="2019-03" db="EMBL/GenBank/DDBJ databases">
        <title>First draft genome of Liparis tanakae, snailfish: a comprehensive survey of snailfish specific genes.</title>
        <authorList>
            <person name="Kim W."/>
            <person name="Song I."/>
            <person name="Jeong J.-H."/>
            <person name="Kim D."/>
            <person name="Kim S."/>
            <person name="Ryu S."/>
            <person name="Song J.Y."/>
            <person name="Lee S.K."/>
        </authorList>
    </citation>
    <scope>NUCLEOTIDE SEQUENCE [LARGE SCALE GENOMIC DNA]</scope>
    <source>
        <tissue evidence="2">Muscle</tissue>
    </source>
</reference>
<feature type="compositionally biased region" description="Basic and acidic residues" evidence="1">
    <location>
        <begin position="93"/>
        <end position="105"/>
    </location>
</feature>
<name>A0A4Z2HFC8_9TELE</name>
<protein>
    <submittedName>
        <fullName evidence="2">Uncharacterized protein</fullName>
    </submittedName>
</protein>
<accession>A0A4Z2HFC8</accession>